<protein>
    <submittedName>
        <fullName evidence="1">Uncharacterized protein</fullName>
    </submittedName>
</protein>
<dbReference type="EMBL" id="CSAJ01001482">
    <property type="protein sequence ID" value="COY02039.1"/>
    <property type="molecule type" value="Genomic_DNA"/>
</dbReference>
<dbReference type="AlphaFoldDB" id="A0A655JTN3"/>
<organism evidence="1 2">
    <name type="scientific">Mycobacterium tuberculosis</name>
    <dbReference type="NCBI Taxonomy" id="1773"/>
    <lineage>
        <taxon>Bacteria</taxon>
        <taxon>Bacillati</taxon>
        <taxon>Actinomycetota</taxon>
        <taxon>Actinomycetes</taxon>
        <taxon>Mycobacteriales</taxon>
        <taxon>Mycobacteriaceae</taxon>
        <taxon>Mycobacterium</taxon>
        <taxon>Mycobacterium tuberculosis complex</taxon>
    </lineage>
</organism>
<evidence type="ECO:0000313" key="2">
    <source>
        <dbReference type="Proteomes" id="UP000044938"/>
    </source>
</evidence>
<gene>
    <name evidence="1" type="ORF">ERS007720_05069</name>
</gene>
<dbReference type="Proteomes" id="UP000044938">
    <property type="component" value="Unassembled WGS sequence"/>
</dbReference>
<proteinExistence type="predicted"/>
<reference evidence="1 2" key="1">
    <citation type="submission" date="2015-03" db="EMBL/GenBank/DDBJ databases">
        <authorList>
            <consortium name="Pathogen Informatics"/>
        </authorList>
    </citation>
    <scope>NUCLEOTIDE SEQUENCE [LARGE SCALE GENOMIC DNA]</scope>
    <source>
        <strain evidence="1 2">M09401471</strain>
    </source>
</reference>
<name>A0A655JTN3_MYCTX</name>
<evidence type="ECO:0000313" key="1">
    <source>
        <dbReference type="EMBL" id="COY02039.1"/>
    </source>
</evidence>
<sequence length="42" mass="4417">MRTATSQRLVPWANSVIRADDPGSSESTTVGSSAVIVVSRRA</sequence>
<accession>A0A655JTN3</accession>